<sequence>MRHRHRNPLRRAAADRRGQRARDRTGVAPDRGARTRSRVLCRGGGTVRTRRASDRDLRPRLDRAGPPARRIHRAGPARRGRGLHGPVGRGLVPVNDASASGRIVDSRGWVLGVLTSIYLVNFIDRQILAILLPQVKAEFDLSDTFLGLLVGPTFAFFYATMGLPLALLADRVNRRRLIAASLALFSAMTIACGLVVQFWQLAVARILTGVGEAGTGPASQTMITDLYPPERRARAQAIYATGANLGVLVAFAAGGAIAQAWGWRAAFIAAGIPGLVIAVVLLATVRDPRRGASDPVASQENAPAFGTVMGQLWRSRAFRYTALGACSTCFTAYALGSFFPLFLSRSHGLSTAEIGIVMALIMGVCGGLATYAAGHLADRFGRRDQRWYSWVPALAALAPLPLAPICFLAPDTGVALAAAIVPLSLTAAFIGPTIAIVQRLVPVRSRATAVATLILIDNIVGLGLGPQFVGLASDLWKPALGEDSLRYAMLAAMAGSAVSVFGFVMAARHLRTDIAAREAAAAAPASIG</sequence>
<feature type="transmembrane region" description="Helical" evidence="7">
    <location>
        <begin position="145"/>
        <end position="165"/>
    </location>
</feature>
<dbReference type="InterPro" id="IPR020846">
    <property type="entry name" value="MFS_dom"/>
</dbReference>
<feature type="compositionally biased region" description="Basic and acidic residues" evidence="6">
    <location>
        <begin position="51"/>
        <end position="63"/>
    </location>
</feature>
<dbReference type="CDD" id="cd17328">
    <property type="entry name" value="MFS_spinster_like"/>
    <property type="match status" value="1"/>
</dbReference>
<keyword evidence="2" id="KW-0813">Transport</keyword>
<protein>
    <submittedName>
        <fullName evidence="9">MFS transporter</fullName>
    </submittedName>
</protein>
<name>A0A5C5U6I2_9GAMM</name>
<feature type="transmembrane region" description="Helical" evidence="7">
    <location>
        <begin position="416"/>
        <end position="437"/>
    </location>
</feature>
<evidence type="ECO:0000256" key="2">
    <source>
        <dbReference type="ARBA" id="ARBA00022448"/>
    </source>
</evidence>
<evidence type="ECO:0000313" key="9">
    <source>
        <dbReference type="EMBL" id="TWT21437.1"/>
    </source>
</evidence>
<proteinExistence type="predicted"/>
<evidence type="ECO:0000256" key="6">
    <source>
        <dbReference type="SAM" id="MobiDB-lite"/>
    </source>
</evidence>
<gene>
    <name evidence="9" type="ORF">FQY83_08845</name>
</gene>
<dbReference type="GO" id="GO:0022857">
    <property type="term" value="F:transmembrane transporter activity"/>
    <property type="evidence" value="ECO:0007669"/>
    <property type="project" value="InterPro"/>
</dbReference>
<dbReference type="PANTHER" id="PTHR23505:SF79">
    <property type="entry name" value="PROTEIN SPINSTER"/>
    <property type="match status" value="1"/>
</dbReference>
<reference evidence="9 10" key="1">
    <citation type="journal article" date="2008" name="Int. J. Syst. Evol. Microbiol.">
        <title>Luteimonas marina sp. nov., isolated from seawater.</title>
        <authorList>
            <person name="Baik K.S."/>
            <person name="Park S.C."/>
            <person name="Kim M.S."/>
            <person name="Kim E.M."/>
            <person name="Park C."/>
            <person name="Chun J."/>
            <person name="Seong C.N."/>
        </authorList>
    </citation>
    <scope>NUCLEOTIDE SEQUENCE [LARGE SCALE GENOMIC DNA]</scope>
    <source>
        <strain evidence="9 10">FR1330</strain>
    </source>
</reference>
<comment type="subcellular location">
    <subcellularLocation>
        <location evidence="1">Membrane</location>
        <topology evidence="1">Multi-pass membrane protein</topology>
    </subcellularLocation>
</comment>
<evidence type="ECO:0000256" key="5">
    <source>
        <dbReference type="ARBA" id="ARBA00023136"/>
    </source>
</evidence>
<comment type="caution">
    <text evidence="9">The sequence shown here is derived from an EMBL/GenBank/DDBJ whole genome shotgun (WGS) entry which is preliminary data.</text>
</comment>
<dbReference type="EMBL" id="VOHK01000003">
    <property type="protein sequence ID" value="TWT21437.1"/>
    <property type="molecule type" value="Genomic_DNA"/>
</dbReference>
<feature type="transmembrane region" description="Helical" evidence="7">
    <location>
        <begin position="320"/>
        <end position="342"/>
    </location>
</feature>
<feature type="transmembrane region" description="Helical" evidence="7">
    <location>
        <begin position="449"/>
        <end position="468"/>
    </location>
</feature>
<dbReference type="PROSITE" id="PS50850">
    <property type="entry name" value="MFS"/>
    <property type="match status" value="1"/>
</dbReference>
<dbReference type="InterPro" id="IPR011701">
    <property type="entry name" value="MFS"/>
</dbReference>
<feature type="transmembrane region" description="Helical" evidence="7">
    <location>
        <begin position="388"/>
        <end position="410"/>
    </location>
</feature>
<evidence type="ECO:0000256" key="7">
    <source>
        <dbReference type="SAM" id="Phobius"/>
    </source>
</evidence>
<evidence type="ECO:0000259" key="8">
    <source>
        <dbReference type="PROSITE" id="PS50850"/>
    </source>
</evidence>
<dbReference type="SUPFAM" id="SSF103473">
    <property type="entry name" value="MFS general substrate transporter"/>
    <property type="match status" value="1"/>
</dbReference>
<accession>A0A5C5U6I2</accession>
<keyword evidence="3 7" id="KW-0812">Transmembrane</keyword>
<dbReference type="PANTHER" id="PTHR23505">
    <property type="entry name" value="SPINSTER"/>
    <property type="match status" value="1"/>
</dbReference>
<keyword evidence="4 7" id="KW-1133">Transmembrane helix</keyword>
<dbReference type="InterPro" id="IPR044770">
    <property type="entry name" value="MFS_spinster-like"/>
</dbReference>
<feature type="transmembrane region" description="Helical" evidence="7">
    <location>
        <begin position="354"/>
        <end position="376"/>
    </location>
</feature>
<evidence type="ECO:0000256" key="4">
    <source>
        <dbReference type="ARBA" id="ARBA00022989"/>
    </source>
</evidence>
<feature type="domain" description="Major facilitator superfamily (MFS) profile" evidence="8">
    <location>
        <begin position="110"/>
        <end position="509"/>
    </location>
</feature>
<dbReference type="Gene3D" id="1.20.1250.20">
    <property type="entry name" value="MFS general substrate transporter like domains"/>
    <property type="match status" value="2"/>
</dbReference>
<dbReference type="GO" id="GO:0016020">
    <property type="term" value="C:membrane"/>
    <property type="evidence" value="ECO:0007669"/>
    <property type="project" value="UniProtKB-SubCell"/>
</dbReference>
<organism evidence="9 10">
    <name type="scientific">Luteimonas marina</name>
    <dbReference type="NCBI Taxonomy" id="488485"/>
    <lineage>
        <taxon>Bacteria</taxon>
        <taxon>Pseudomonadati</taxon>
        <taxon>Pseudomonadota</taxon>
        <taxon>Gammaproteobacteria</taxon>
        <taxon>Lysobacterales</taxon>
        <taxon>Lysobacteraceae</taxon>
        <taxon>Luteimonas</taxon>
    </lineage>
</organism>
<feature type="compositionally biased region" description="Basic and acidic residues" evidence="6">
    <location>
        <begin position="12"/>
        <end position="25"/>
    </location>
</feature>
<feature type="compositionally biased region" description="Basic residues" evidence="6">
    <location>
        <begin position="69"/>
        <end position="82"/>
    </location>
</feature>
<evidence type="ECO:0000256" key="3">
    <source>
        <dbReference type="ARBA" id="ARBA00022692"/>
    </source>
</evidence>
<feature type="transmembrane region" description="Helical" evidence="7">
    <location>
        <begin position="488"/>
        <end position="507"/>
    </location>
</feature>
<dbReference type="Proteomes" id="UP000319980">
    <property type="component" value="Unassembled WGS sequence"/>
</dbReference>
<dbReference type="InterPro" id="IPR036259">
    <property type="entry name" value="MFS_trans_sf"/>
</dbReference>
<evidence type="ECO:0000313" key="10">
    <source>
        <dbReference type="Proteomes" id="UP000319980"/>
    </source>
</evidence>
<feature type="transmembrane region" description="Helical" evidence="7">
    <location>
        <begin position="177"/>
        <end position="199"/>
    </location>
</feature>
<keyword evidence="10" id="KW-1185">Reference proteome</keyword>
<feature type="transmembrane region" description="Helical" evidence="7">
    <location>
        <begin position="263"/>
        <end position="285"/>
    </location>
</feature>
<keyword evidence="5 7" id="KW-0472">Membrane</keyword>
<feature type="region of interest" description="Disordered" evidence="6">
    <location>
        <begin position="1"/>
        <end position="87"/>
    </location>
</feature>
<dbReference type="AlphaFoldDB" id="A0A5C5U6I2"/>
<evidence type="ECO:0000256" key="1">
    <source>
        <dbReference type="ARBA" id="ARBA00004141"/>
    </source>
</evidence>
<feature type="transmembrane region" description="Helical" evidence="7">
    <location>
        <begin position="237"/>
        <end position="257"/>
    </location>
</feature>
<dbReference type="Pfam" id="PF07690">
    <property type="entry name" value="MFS_1"/>
    <property type="match status" value="1"/>
</dbReference>